<dbReference type="RefSeq" id="WP_120387549.1">
    <property type="nucleotide sequence ID" value="NZ_JAHOOU010000015.1"/>
</dbReference>
<evidence type="ECO:0008006" key="3">
    <source>
        <dbReference type="Google" id="ProtNLM"/>
    </source>
</evidence>
<name>A0AAW4UYQ9_PHOVU</name>
<dbReference type="EMBL" id="JAJCQG010000014">
    <property type="protein sequence ID" value="MCB7280572.1"/>
    <property type="molecule type" value="Genomic_DNA"/>
</dbReference>
<gene>
    <name evidence="1" type="ORF">LI282_05920</name>
</gene>
<evidence type="ECO:0000313" key="2">
    <source>
        <dbReference type="Proteomes" id="UP001199363"/>
    </source>
</evidence>
<sequence>MDKKAFIKELGKWLKANQPHWGTIISQKAGISNYKVQDDKEFKLMFDTPSHGIKGMYNIHLSLIVSNNEIFDIKNKSGAISSVKFPVIFMGSSILFPDEYIEKLWFKDTVGNEEQIEIVSNLINQYYFPIAKGLTINYNFILDNFDNADLLLGFHEPFITGVIMAFLCNREKWIYDVLLPLTEKYKAINGDDSKERFAKDFRNISNVEKEIIEPVRKWFENQQSGLISVQRYKENIGNNER</sequence>
<organism evidence="1 2">
    <name type="scientific">Phocaeicola vulgatus</name>
    <name type="common">Bacteroides vulgatus</name>
    <dbReference type="NCBI Taxonomy" id="821"/>
    <lineage>
        <taxon>Bacteria</taxon>
        <taxon>Pseudomonadati</taxon>
        <taxon>Bacteroidota</taxon>
        <taxon>Bacteroidia</taxon>
        <taxon>Bacteroidales</taxon>
        <taxon>Bacteroidaceae</taxon>
        <taxon>Phocaeicola</taxon>
    </lineage>
</organism>
<accession>A0AAW4UYQ9</accession>
<comment type="caution">
    <text evidence="1">The sequence shown here is derived from an EMBL/GenBank/DDBJ whole genome shotgun (WGS) entry which is preliminary data.</text>
</comment>
<proteinExistence type="predicted"/>
<dbReference type="Proteomes" id="UP001199363">
    <property type="component" value="Unassembled WGS sequence"/>
</dbReference>
<evidence type="ECO:0000313" key="1">
    <source>
        <dbReference type="EMBL" id="MCB7280572.1"/>
    </source>
</evidence>
<protein>
    <recommendedName>
        <fullName evidence="3">DUF4304 domain-containing protein</fullName>
    </recommendedName>
</protein>
<dbReference type="AlphaFoldDB" id="A0AAW4UYQ9"/>
<reference evidence="1" key="1">
    <citation type="submission" date="2021-10" db="EMBL/GenBank/DDBJ databases">
        <title>Collection of gut derived symbiotic bacterial strains cultured from healthy donors.</title>
        <authorList>
            <person name="Lin H."/>
            <person name="Littmann E."/>
            <person name="Kohout C."/>
            <person name="Pamer E.G."/>
        </authorList>
    </citation>
    <scope>NUCLEOTIDE SEQUENCE</scope>
    <source>
        <strain evidence="1">DFI.1.167</strain>
    </source>
</reference>